<dbReference type="Gene3D" id="3.20.20.100">
    <property type="entry name" value="NADP-dependent oxidoreductase domain"/>
    <property type="match status" value="1"/>
</dbReference>
<proteinExistence type="predicted"/>
<reference evidence="2 3" key="1">
    <citation type="submission" date="2017-06" db="EMBL/GenBank/DDBJ databases">
        <authorList>
            <person name="Kim H.J."/>
            <person name="Triplett B.A."/>
        </authorList>
    </citation>
    <scope>NUCLEOTIDE SEQUENCE [LARGE SCALE GENOMIC DNA]</scope>
    <source>
        <strain evidence="2 3">B29T1</strain>
    </source>
</reference>
<dbReference type="PANTHER" id="PTHR43147">
    <property type="entry name" value="PROTEIN TAS"/>
    <property type="match status" value="1"/>
</dbReference>
<dbReference type="CDD" id="cd19101">
    <property type="entry name" value="AKR_unchar"/>
    <property type="match status" value="1"/>
</dbReference>
<sequence length="355" mass="39240">MSVERLTLAPGYTISRVIRGGWQLAGGHGAIDADAVLGDLMAAFDAGITTFDCADIYTGVEELYGRFRQRLAKERGTAALARLKIHTKMVPDLALLERITEDDVRLLIGQSLKRLGMQRLDLVQFHWWDYGVARDMEVMGWLEQLRREGLIDRLGATNFGTAHTYRMLKAGIPLFSMQTQYSVLDARPENGLVALAAKEGVHLFCYGTVAGGFLAESWLGRAEPKEPLENRSLTKYKLIIDDFGGWELFQLLLSTLQRIGQRHGVDIATVASRYILDRPGVAGVIVGARNRAHLQANVALGELKLSAADQAEIAAVLARRKGPVGDTYALERDREGPHGRIMKYNLNTSAAQKRP</sequence>
<dbReference type="OrthoDB" id="9783572at2"/>
<evidence type="ECO:0000259" key="1">
    <source>
        <dbReference type="Pfam" id="PF00248"/>
    </source>
</evidence>
<accession>A0A212RJG4</accession>
<evidence type="ECO:0000313" key="3">
    <source>
        <dbReference type="Proteomes" id="UP000197065"/>
    </source>
</evidence>
<evidence type="ECO:0000313" key="2">
    <source>
        <dbReference type="EMBL" id="SNB72560.1"/>
    </source>
</evidence>
<dbReference type="InterPro" id="IPR023210">
    <property type="entry name" value="NADP_OxRdtase_dom"/>
</dbReference>
<keyword evidence="3" id="KW-1185">Reference proteome</keyword>
<dbReference type="AlphaFoldDB" id="A0A212RJG4"/>
<gene>
    <name evidence="2" type="ORF">SAMN07250955_109122</name>
</gene>
<dbReference type="SUPFAM" id="SSF51430">
    <property type="entry name" value="NAD(P)-linked oxidoreductase"/>
    <property type="match status" value="1"/>
</dbReference>
<protein>
    <submittedName>
        <fullName evidence="2">Predicted oxidoreductase</fullName>
    </submittedName>
</protein>
<feature type="domain" description="NADP-dependent oxidoreductase" evidence="1">
    <location>
        <begin position="17"/>
        <end position="316"/>
    </location>
</feature>
<organism evidence="2 3">
    <name type="scientific">Arboricoccus pini</name>
    <dbReference type="NCBI Taxonomy" id="1963835"/>
    <lineage>
        <taxon>Bacteria</taxon>
        <taxon>Pseudomonadati</taxon>
        <taxon>Pseudomonadota</taxon>
        <taxon>Alphaproteobacteria</taxon>
        <taxon>Geminicoccales</taxon>
        <taxon>Geminicoccaceae</taxon>
        <taxon>Arboricoccus</taxon>
    </lineage>
</organism>
<dbReference type="EMBL" id="FYEH01000009">
    <property type="protein sequence ID" value="SNB72560.1"/>
    <property type="molecule type" value="Genomic_DNA"/>
</dbReference>
<dbReference type="InterPro" id="IPR036812">
    <property type="entry name" value="NAD(P)_OxRdtase_dom_sf"/>
</dbReference>
<dbReference type="PANTHER" id="PTHR43147:SF2">
    <property type="entry name" value="NADP-DEPENDENT OXIDOREDUCTASE DOMAIN-CONTAINING PROTEIN"/>
    <property type="match status" value="1"/>
</dbReference>
<name>A0A212RJG4_9PROT</name>
<dbReference type="Pfam" id="PF00248">
    <property type="entry name" value="Aldo_ket_red"/>
    <property type="match status" value="1"/>
</dbReference>
<dbReference type="RefSeq" id="WP_088562054.1">
    <property type="nucleotide sequence ID" value="NZ_FYEH01000009.1"/>
</dbReference>
<dbReference type="Proteomes" id="UP000197065">
    <property type="component" value="Unassembled WGS sequence"/>
</dbReference>